<comment type="subcellular location">
    <subcellularLocation>
        <location evidence="1">Membrane</location>
    </subcellularLocation>
</comment>
<accession>A0A9W6SXR9</accession>
<proteinExistence type="predicted"/>
<name>A0A9W6SXR9_CANBO</name>
<feature type="transmembrane region" description="Helical" evidence="5">
    <location>
        <begin position="38"/>
        <end position="60"/>
    </location>
</feature>
<sequence>MNTLQYTLESWICGLFAGLLNLPDPLFVDLIHSPNMNLSFLLSLFSNFISNILITPFQLIRMKFIITNSNKGIRSFREILWSLPRHFIFSIPKELMAPILITNLIKSVTLHYPNYLITSTLSISKYNSPISYQILSLFSNIVSLFIKLPFETLLNRAQVNYLLTGKSTPKYLQVKEDELCVKFGGYYGYLSSIYYIFFGLRPVDYNDDVVLDIDNEKEMNKGYESVFRGWRIGMIQIVSKFILNLLNNDDDSNSIAGERF</sequence>
<reference evidence="6" key="1">
    <citation type="submission" date="2023-04" db="EMBL/GenBank/DDBJ databases">
        <title>Candida boidinii NBRC 10035.</title>
        <authorList>
            <person name="Ichikawa N."/>
            <person name="Sato H."/>
            <person name="Tonouchi N."/>
        </authorList>
    </citation>
    <scope>NUCLEOTIDE SEQUENCE</scope>
    <source>
        <strain evidence="6">NBRC 10035</strain>
    </source>
</reference>
<keyword evidence="7" id="KW-1185">Reference proteome</keyword>
<evidence type="ECO:0000313" key="7">
    <source>
        <dbReference type="Proteomes" id="UP001165120"/>
    </source>
</evidence>
<comment type="caution">
    <text evidence="6">The sequence shown here is derived from an EMBL/GenBank/DDBJ whole genome shotgun (WGS) entry which is preliminary data.</text>
</comment>
<protein>
    <submittedName>
        <fullName evidence="6">Unnamed protein product</fullName>
    </submittedName>
</protein>
<organism evidence="6 7">
    <name type="scientific">Candida boidinii</name>
    <name type="common">Yeast</name>
    <dbReference type="NCBI Taxonomy" id="5477"/>
    <lineage>
        <taxon>Eukaryota</taxon>
        <taxon>Fungi</taxon>
        <taxon>Dikarya</taxon>
        <taxon>Ascomycota</taxon>
        <taxon>Saccharomycotina</taxon>
        <taxon>Pichiomycetes</taxon>
        <taxon>Pichiales</taxon>
        <taxon>Pichiaceae</taxon>
        <taxon>Ogataea</taxon>
        <taxon>Ogataea/Candida clade</taxon>
    </lineage>
</organism>
<dbReference type="GO" id="GO:0016020">
    <property type="term" value="C:membrane"/>
    <property type="evidence" value="ECO:0007669"/>
    <property type="project" value="UniProtKB-SubCell"/>
</dbReference>
<evidence type="ECO:0000256" key="5">
    <source>
        <dbReference type="SAM" id="Phobius"/>
    </source>
</evidence>
<keyword evidence="2 5" id="KW-0812">Transmembrane</keyword>
<dbReference type="SUPFAM" id="SSF103506">
    <property type="entry name" value="Mitochondrial carrier"/>
    <property type="match status" value="1"/>
</dbReference>
<dbReference type="InterPro" id="IPR023395">
    <property type="entry name" value="MCP_dom_sf"/>
</dbReference>
<gene>
    <name evidence="6" type="ORF">Cboi02_000162700</name>
</gene>
<evidence type="ECO:0000256" key="3">
    <source>
        <dbReference type="ARBA" id="ARBA00022989"/>
    </source>
</evidence>
<evidence type="ECO:0000256" key="2">
    <source>
        <dbReference type="ARBA" id="ARBA00022692"/>
    </source>
</evidence>
<dbReference type="EMBL" id="BSXN01000406">
    <property type="protein sequence ID" value="GME68395.1"/>
    <property type="molecule type" value="Genomic_DNA"/>
</dbReference>
<dbReference type="AlphaFoldDB" id="A0A9W6SXR9"/>
<evidence type="ECO:0000313" key="6">
    <source>
        <dbReference type="EMBL" id="GME68395.1"/>
    </source>
</evidence>
<evidence type="ECO:0000256" key="1">
    <source>
        <dbReference type="ARBA" id="ARBA00004370"/>
    </source>
</evidence>
<evidence type="ECO:0000256" key="4">
    <source>
        <dbReference type="ARBA" id="ARBA00023136"/>
    </source>
</evidence>
<keyword evidence="4 5" id="KW-0472">Membrane</keyword>
<keyword evidence="3 5" id="KW-1133">Transmembrane helix</keyword>
<dbReference type="Proteomes" id="UP001165120">
    <property type="component" value="Unassembled WGS sequence"/>
</dbReference>